<feature type="transmembrane region" description="Helical" evidence="1">
    <location>
        <begin position="404"/>
        <end position="425"/>
    </location>
</feature>
<gene>
    <name evidence="3" type="ORF">B7G54_18130</name>
    <name evidence="2" type="ORF">LMG29660_03336</name>
</gene>
<evidence type="ECO:0000313" key="3">
    <source>
        <dbReference type="EMBL" id="ORT85077.1"/>
    </source>
</evidence>
<evidence type="ECO:0000313" key="5">
    <source>
        <dbReference type="Proteomes" id="UP000494135"/>
    </source>
</evidence>
<keyword evidence="1" id="KW-1133">Transmembrane helix</keyword>
<dbReference type="EMBL" id="CADIKG010000007">
    <property type="protein sequence ID" value="CAB3758111.1"/>
    <property type="molecule type" value="Genomic_DNA"/>
</dbReference>
<feature type="transmembrane region" description="Helical" evidence="1">
    <location>
        <begin position="220"/>
        <end position="239"/>
    </location>
</feature>
<keyword evidence="1" id="KW-0812">Transmembrane</keyword>
<keyword evidence="1" id="KW-0472">Membrane</keyword>
<sequence length="462" mass="48417">MELSLFGVIVVALGILTFVLPYRWAVYVMVASTLFGATEAVAFGGLGVLPASLMMPLFVARALFLEDSRAIRGSLRVGSPGFWLLVLTGYACMTAVVFPRMLADTTSVYSIDRSNIGTAQLMLQPLGPVSGNLSQSAYLIGECLLYLAASMVMRRRDASRVVADAFLCLTALNAIAAAADLFGSAAGVSLLDPLKTAQYSILDGAEVGGMRRISGTFSEASAFAGFSLPLFAFTANLWLLGYRRRLSGLLALLTAGFVLLSTSSTGYVGLSIYLAVFMASRSGAIVRTSQARKFRMLAVACVAAALIACVLIAIDSPVVTAVSEVINRTLTSKMSSDSGIERSAWNMQSLINFVDTFGLGAGLGSARASSFVAVTLGNLGLLGATLFGLFLYRTVRVRVRPATWASDRIVSFAAVQALAAALIGATLSGTVFDLGPCVYLFAAAAFGALNVRRASNPGPRAS</sequence>
<feature type="transmembrane region" description="Helical" evidence="1">
    <location>
        <begin position="294"/>
        <end position="314"/>
    </location>
</feature>
<evidence type="ECO:0000313" key="2">
    <source>
        <dbReference type="EMBL" id="CAB3758111.1"/>
    </source>
</evidence>
<protein>
    <submittedName>
        <fullName evidence="3">Uncharacterized protein</fullName>
    </submittedName>
</protein>
<dbReference type="Proteomes" id="UP000494135">
    <property type="component" value="Unassembled WGS sequence"/>
</dbReference>
<evidence type="ECO:0000313" key="4">
    <source>
        <dbReference type="Proteomes" id="UP000193146"/>
    </source>
</evidence>
<dbReference type="Proteomes" id="UP000193146">
    <property type="component" value="Unassembled WGS sequence"/>
</dbReference>
<dbReference type="EMBL" id="NBYX01000008">
    <property type="protein sequence ID" value="ORT85077.1"/>
    <property type="molecule type" value="Genomic_DNA"/>
</dbReference>
<organism evidence="3 4">
    <name type="scientific">Burkholderia puraquae</name>
    <dbReference type="NCBI Taxonomy" id="1904757"/>
    <lineage>
        <taxon>Bacteria</taxon>
        <taxon>Pseudomonadati</taxon>
        <taxon>Pseudomonadota</taxon>
        <taxon>Betaproteobacteria</taxon>
        <taxon>Burkholderiales</taxon>
        <taxon>Burkholderiaceae</taxon>
        <taxon>Burkholderia</taxon>
        <taxon>Burkholderia cepacia complex</taxon>
    </lineage>
</organism>
<feature type="transmembrane region" description="Helical" evidence="1">
    <location>
        <begin position="81"/>
        <end position="102"/>
    </location>
</feature>
<evidence type="ECO:0000256" key="1">
    <source>
        <dbReference type="SAM" id="Phobius"/>
    </source>
</evidence>
<reference evidence="2 5" key="2">
    <citation type="submission" date="2020-04" db="EMBL/GenBank/DDBJ databases">
        <authorList>
            <person name="De Canck E."/>
        </authorList>
    </citation>
    <scope>NUCLEOTIDE SEQUENCE [LARGE SCALE GENOMIC DNA]</scope>
    <source>
        <strain evidence="2 5">LMG 29660</strain>
    </source>
</reference>
<name>A0A1X1PG53_9BURK</name>
<proteinExistence type="predicted"/>
<feature type="transmembrane region" description="Helical" evidence="1">
    <location>
        <begin position="136"/>
        <end position="153"/>
    </location>
</feature>
<dbReference type="OrthoDB" id="8835992at2"/>
<accession>A0A1X1PG53</accession>
<keyword evidence="4" id="KW-1185">Reference proteome</keyword>
<dbReference type="AlphaFoldDB" id="A0A1X1PG53"/>
<feature type="transmembrane region" description="Helical" evidence="1">
    <location>
        <begin position="371"/>
        <end position="392"/>
    </location>
</feature>
<dbReference type="RefSeq" id="WP_085040310.1">
    <property type="nucleotide sequence ID" value="NZ_CADIKG010000007.1"/>
</dbReference>
<feature type="transmembrane region" description="Helical" evidence="1">
    <location>
        <begin position="41"/>
        <end position="60"/>
    </location>
</feature>
<reference evidence="3 4" key="1">
    <citation type="submission" date="2017-04" db="EMBL/GenBank/DDBJ databases">
        <title>Burkholderia puraquae sp. nov., a novel Burkholderia cepacia complex species from hospital setting samples.</title>
        <authorList>
            <person name="Martina P."/>
            <person name="Leguizamon M."/>
            <person name="Prieto C."/>
            <person name="Sousa S."/>
            <person name="Montanaro P."/>
            <person name="Draghi W."/>
            <person name="Staembler M."/>
            <person name="Bettiol M."/>
            <person name="Figoli C."/>
            <person name="Palau J."/>
            <person name="Alvarez F."/>
            <person name="Benetti S."/>
            <person name="Anchat E."/>
            <person name="Vescina C."/>
            <person name="Ferreras J."/>
            <person name="Lasch P."/>
            <person name="Lagares A."/>
            <person name="Zorreguieta A."/>
            <person name="Yantorno O."/>
            <person name="Bosch A."/>
        </authorList>
    </citation>
    <scope>NUCLEOTIDE SEQUENCE [LARGE SCALE GENOMIC DNA]</scope>
    <source>
        <strain evidence="3 4">CAMPA 1040</strain>
    </source>
</reference>